<feature type="region of interest" description="Disordered" evidence="1">
    <location>
        <begin position="41"/>
        <end position="87"/>
    </location>
</feature>
<feature type="chain" id="PRO_5015727468" evidence="2">
    <location>
        <begin position="33"/>
        <end position="309"/>
    </location>
</feature>
<evidence type="ECO:0000256" key="1">
    <source>
        <dbReference type="SAM" id="MobiDB-lite"/>
    </source>
</evidence>
<dbReference type="OrthoDB" id="5505241at2"/>
<sequence>MNNSVRSWFSGPPWAFSCLEAGLLLAVGIASAAPGCAKDQVNVDTAGEEDDDTTGDGDPSAESADSNMSTGDGDGDPGTTTGFVPMTDGVSTNTCDPAQQDCPEGEKCTGYVVEPGYCCVDANKCVDVIGNGQLGDPCVRTEDNDDCAVGLFCMTVTSGSTGDGVCLAFCDVGAQDCSEDGLPDATCIAFNDGILPLCQDSCDPLTQDCDGQLGCYGVGAQGFVCSVPGYEDGLGNDGDACFTIQSCKPGLGCTAAEVLDDCGGSRCCTPYCDLSDPDPCTAPEQCVGYYEDGTAPPGYETVGLCAIPA</sequence>
<dbReference type="EMBL" id="PVNL01000051">
    <property type="protein sequence ID" value="PRQ07733.1"/>
    <property type="molecule type" value="Genomic_DNA"/>
</dbReference>
<comment type="caution">
    <text evidence="3">The sequence shown here is derived from an EMBL/GenBank/DDBJ whole genome shotgun (WGS) entry which is preliminary data.</text>
</comment>
<gene>
    <name evidence="3" type="ORF">ENSA7_27230</name>
</gene>
<name>A0A2S9YRK9_9BACT</name>
<keyword evidence="2" id="KW-0732">Signal</keyword>
<protein>
    <submittedName>
        <fullName evidence="3">Uncharacterized protein</fullName>
    </submittedName>
</protein>
<evidence type="ECO:0000313" key="3">
    <source>
        <dbReference type="EMBL" id="PRQ07733.1"/>
    </source>
</evidence>
<accession>A0A2S9YRK9</accession>
<evidence type="ECO:0000256" key="2">
    <source>
        <dbReference type="SAM" id="SignalP"/>
    </source>
</evidence>
<dbReference type="PROSITE" id="PS51257">
    <property type="entry name" value="PROKAR_LIPOPROTEIN"/>
    <property type="match status" value="1"/>
</dbReference>
<reference evidence="3 4" key="1">
    <citation type="submission" date="2018-03" db="EMBL/GenBank/DDBJ databases">
        <title>Draft Genome Sequences of the Obligatory Marine Myxobacteria Enhygromyxa salina SWB007.</title>
        <authorList>
            <person name="Poehlein A."/>
            <person name="Moghaddam J.A."/>
            <person name="Harms H."/>
            <person name="Alanjari M."/>
            <person name="Koenig G.M."/>
            <person name="Daniel R."/>
            <person name="Schaeberle T.F."/>
        </authorList>
    </citation>
    <scope>NUCLEOTIDE SEQUENCE [LARGE SCALE GENOMIC DNA]</scope>
    <source>
        <strain evidence="3 4">SWB007</strain>
    </source>
</reference>
<feature type="signal peptide" evidence="2">
    <location>
        <begin position="1"/>
        <end position="32"/>
    </location>
</feature>
<evidence type="ECO:0000313" key="4">
    <source>
        <dbReference type="Proteomes" id="UP000238823"/>
    </source>
</evidence>
<feature type="compositionally biased region" description="Acidic residues" evidence="1">
    <location>
        <begin position="46"/>
        <end position="55"/>
    </location>
</feature>
<dbReference type="AlphaFoldDB" id="A0A2S9YRK9"/>
<proteinExistence type="predicted"/>
<dbReference type="RefSeq" id="WP_106089739.1">
    <property type="nucleotide sequence ID" value="NZ_PVNL01000051.1"/>
</dbReference>
<dbReference type="Proteomes" id="UP000238823">
    <property type="component" value="Unassembled WGS sequence"/>
</dbReference>
<organism evidence="3 4">
    <name type="scientific">Enhygromyxa salina</name>
    <dbReference type="NCBI Taxonomy" id="215803"/>
    <lineage>
        <taxon>Bacteria</taxon>
        <taxon>Pseudomonadati</taxon>
        <taxon>Myxococcota</taxon>
        <taxon>Polyangia</taxon>
        <taxon>Nannocystales</taxon>
        <taxon>Nannocystaceae</taxon>
        <taxon>Enhygromyxa</taxon>
    </lineage>
</organism>